<dbReference type="Pfam" id="PF07963">
    <property type="entry name" value="N_methyl"/>
    <property type="match status" value="1"/>
</dbReference>
<comment type="caution">
    <text evidence="2">The sequence shown here is derived from an EMBL/GenBank/DDBJ whole genome shotgun (WGS) entry which is preliminary data.</text>
</comment>
<keyword evidence="3" id="KW-1185">Reference proteome</keyword>
<protein>
    <submittedName>
        <fullName evidence="2">MSHA pilin protein MshA</fullName>
    </submittedName>
</protein>
<evidence type="ECO:0000313" key="3">
    <source>
        <dbReference type="Proteomes" id="UP000537141"/>
    </source>
</evidence>
<organism evidence="2 3">
    <name type="scientific">Thalassotalea piscium</name>
    <dbReference type="NCBI Taxonomy" id="1230533"/>
    <lineage>
        <taxon>Bacteria</taxon>
        <taxon>Pseudomonadati</taxon>
        <taxon>Pseudomonadota</taxon>
        <taxon>Gammaproteobacteria</taxon>
        <taxon>Alteromonadales</taxon>
        <taxon>Colwelliaceae</taxon>
        <taxon>Thalassotalea</taxon>
    </lineage>
</organism>
<gene>
    <name evidence="2" type="ORF">HNQ55_003141</name>
</gene>
<evidence type="ECO:0000256" key="1">
    <source>
        <dbReference type="SAM" id="Phobius"/>
    </source>
</evidence>
<dbReference type="SUPFAM" id="SSF54523">
    <property type="entry name" value="Pili subunits"/>
    <property type="match status" value="1"/>
</dbReference>
<evidence type="ECO:0000313" key="2">
    <source>
        <dbReference type="EMBL" id="MBB6544608.1"/>
    </source>
</evidence>
<feature type="transmembrane region" description="Helical" evidence="1">
    <location>
        <begin position="12"/>
        <end position="30"/>
    </location>
</feature>
<dbReference type="InterPro" id="IPR012902">
    <property type="entry name" value="N_methyl_site"/>
</dbReference>
<sequence length="168" mass="17366">MKSLQQNKGFTLIELVIVIVILGILAATAAPKFIDLTGDAKGATIQAVEASVETATSLVHAKALVQNELGATGALRINGSTTDNVTLVNGWPANVTDWGVLLDIDGADFLSTTNGTSGSNATITWYITPSDGNALTHANAIATNCYVLYTESSDKHTKPAISSVTSGC</sequence>
<dbReference type="AlphaFoldDB" id="A0A7X0NJJ3"/>
<dbReference type="PROSITE" id="PS00409">
    <property type="entry name" value="PROKAR_NTER_METHYL"/>
    <property type="match status" value="1"/>
</dbReference>
<keyword evidence="1" id="KW-0472">Membrane</keyword>
<dbReference type="Proteomes" id="UP000537141">
    <property type="component" value="Unassembled WGS sequence"/>
</dbReference>
<proteinExistence type="predicted"/>
<accession>A0A7X0NJJ3</accession>
<name>A0A7X0NJJ3_9GAMM</name>
<reference evidence="2 3" key="1">
    <citation type="submission" date="2020-08" db="EMBL/GenBank/DDBJ databases">
        <title>Genomic Encyclopedia of Type Strains, Phase IV (KMG-IV): sequencing the most valuable type-strain genomes for metagenomic binning, comparative biology and taxonomic classification.</title>
        <authorList>
            <person name="Goeker M."/>
        </authorList>
    </citation>
    <scope>NUCLEOTIDE SEQUENCE [LARGE SCALE GENOMIC DNA]</scope>
    <source>
        <strain evidence="2 3">DSM 26287</strain>
    </source>
</reference>
<dbReference type="InterPro" id="IPR045584">
    <property type="entry name" value="Pilin-like"/>
</dbReference>
<dbReference type="Gene3D" id="3.30.700.10">
    <property type="entry name" value="Glycoprotein, Type 4 Pilin"/>
    <property type="match status" value="1"/>
</dbReference>
<dbReference type="EMBL" id="JACHHU010000033">
    <property type="protein sequence ID" value="MBB6544608.1"/>
    <property type="molecule type" value="Genomic_DNA"/>
</dbReference>
<dbReference type="NCBIfam" id="TIGR02532">
    <property type="entry name" value="IV_pilin_GFxxxE"/>
    <property type="match status" value="1"/>
</dbReference>
<dbReference type="RefSeq" id="WP_184425874.1">
    <property type="nucleotide sequence ID" value="NZ_AP027362.1"/>
</dbReference>
<keyword evidence="1" id="KW-0812">Transmembrane</keyword>
<keyword evidence="1" id="KW-1133">Transmembrane helix</keyword>